<keyword evidence="6" id="KW-1185">Reference proteome</keyword>
<gene>
    <name evidence="5" type="ORF">IW254_001909</name>
</gene>
<dbReference type="Gene3D" id="2.60.40.10">
    <property type="entry name" value="Immunoglobulins"/>
    <property type="match status" value="1"/>
</dbReference>
<feature type="region of interest" description="Disordered" evidence="1">
    <location>
        <begin position="232"/>
        <end position="293"/>
    </location>
</feature>
<evidence type="ECO:0000313" key="6">
    <source>
        <dbReference type="Proteomes" id="UP000658613"/>
    </source>
</evidence>
<feature type="signal peptide" evidence="3">
    <location>
        <begin position="1"/>
        <end position="22"/>
    </location>
</feature>
<protein>
    <submittedName>
        <fullName evidence="5">LPXTG-motif cell wall-anchored protein</fullName>
    </submittedName>
</protein>
<proteinExistence type="predicted"/>
<feature type="chain" id="PRO_5038932124" evidence="3">
    <location>
        <begin position="23"/>
        <end position="330"/>
    </location>
</feature>
<evidence type="ECO:0000256" key="3">
    <source>
        <dbReference type="SAM" id="SignalP"/>
    </source>
</evidence>
<feature type="transmembrane region" description="Helical" evidence="2">
    <location>
        <begin position="302"/>
        <end position="320"/>
    </location>
</feature>
<dbReference type="EMBL" id="JADOUE010000001">
    <property type="protein sequence ID" value="MBG6122940.1"/>
    <property type="molecule type" value="Genomic_DNA"/>
</dbReference>
<evidence type="ECO:0000313" key="5">
    <source>
        <dbReference type="EMBL" id="MBG6122940.1"/>
    </source>
</evidence>
<evidence type="ECO:0000256" key="2">
    <source>
        <dbReference type="SAM" id="Phobius"/>
    </source>
</evidence>
<keyword evidence="2" id="KW-0812">Transmembrane</keyword>
<keyword evidence="3" id="KW-0732">Signal</keyword>
<dbReference type="InterPro" id="IPR013783">
    <property type="entry name" value="Ig-like_fold"/>
</dbReference>
<dbReference type="Pfam" id="PF16555">
    <property type="entry name" value="GramPos_pilinD1"/>
    <property type="match status" value="1"/>
</dbReference>
<dbReference type="RefSeq" id="WP_196825247.1">
    <property type="nucleotide sequence ID" value="NZ_CP046980.1"/>
</dbReference>
<keyword evidence="2" id="KW-0472">Membrane</keyword>
<dbReference type="Proteomes" id="UP000658613">
    <property type="component" value="Unassembled WGS sequence"/>
</dbReference>
<dbReference type="GO" id="GO:0005975">
    <property type="term" value="P:carbohydrate metabolic process"/>
    <property type="evidence" value="ECO:0007669"/>
    <property type="project" value="UniProtKB-ARBA"/>
</dbReference>
<evidence type="ECO:0000259" key="4">
    <source>
        <dbReference type="Pfam" id="PF16555"/>
    </source>
</evidence>
<accession>A0A931GUM3</accession>
<evidence type="ECO:0000256" key="1">
    <source>
        <dbReference type="SAM" id="MobiDB-lite"/>
    </source>
</evidence>
<keyword evidence="2" id="KW-1133">Transmembrane helix</keyword>
<reference evidence="5" key="1">
    <citation type="submission" date="2020-11" db="EMBL/GenBank/DDBJ databases">
        <title>Sequencing the genomes of 1000 actinobacteria strains.</title>
        <authorList>
            <person name="Klenk H.-P."/>
        </authorList>
    </citation>
    <scope>NUCLEOTIDE SEQUENCE</scope>
    <source>
        <strain evidence="5">DSM 45632</strain>
    </source>
</reference>
<organism evidence="5 6">
    <name type="scientific">Corynebacterium aquatimens</name>
    <dbReference type="NCBI Taxonomy" id="1190508"/>
    <lineage>
        <taxon>Bacteria</taxon>
        <taxon>Bacillati</taxon>
        <taxon>Actinomycetota</taxon>
        <taxon>Actinomycetes</taxon>
        <taxon>Mycobacteriales</taxon>
        <taxon>Corynebacteriaceae</taxon>
        <taxon>Corynebacterium</taxon>
    </lineage>
</organism>
<dbReference type="NCBIfam" id="TIGR01167">
    <property type="entry name" value="LPXTG_anchor"/>
    <property type="match status" value="1"/>
</dbReference>
<dbReference type="InterPro" id="IPR032364">
    <property type="entry name" value="GramPos_pilinD1_N"/>
</dbReference>
<sequence>MRMRKIALGALTSVLLSTGVGAPVVSAPLADAQVVAGNDKGLNIENFIPQLNQLSLTVKKTPVNPNDAVPAGALPPGGNAGIPFTLSRVDNTDVSTTDAREAAKAMTVDQARAKGLTAIATQQTNDSGETRFAQLTAGLYLLEESAPDTQHDYRTSDPQLILLPLGDSLNQEFVTDSLIVTKAGLDATTRAFIRAAAIAAMVLPGVLAIATLPSILAQFPAGAFPGLPGVPALPGAPGQPGLPGQPGALPANPDAPGAPGQGDYPEQPGAGASSTGTGSEGTDGAGNIDDSEDSLASTGANVLWSILAGSILILFGIVLARRGKKGARNV</sequence>
<dbReference type="AlphaFoldDB" id="A0A931GUM3"/>
<feature type="domain" description="Gram-positive pilin subunit D1 N-terminal" evidence="4">
    <location>
        <begin position="88"/>
        <end position="173"/>
    </location>
</feature>
<name>A0A931GUM3_9CORY</name>
<comment type="caution">
    <text evidence="5">The sequence shown here is derived from an EMBL/GenBank/DDBJ whole genome shotgun (WGS) entry which is preliminary data.</text>
</comment>